<evidence type="ECO:0000256" key="1">
    <source>
        <dbReference type="ARBA" id="ARBA00022679"/>
    </source>
</evidence>
<comment type="caution">
    <text evidence="4">The sequence shown here is derived from an EMBL/GenBank/DDBJ whole genome shotgun (WGS) entry which is preliminary data.</text>
</comment>
<name>A0ABV3S8H3_9GAMM</name>
<dbReference type="Proteomes" id="UP001556653">
    <property type="component" value="Unassembled WGS sequence"/>
</dbReference>
<proteinExistence type="inferred from homology"/>
<dbReference type="SUPFAM" id="SSF53067">
    <property type="entry name" value="Actin-like ATPase domain"/>
    <property type="match status" value="1"/>
</dbReference>
<evidence type="ECO:0000313" key="4">
    <source>
        <dbReference type="EMBL" id="MEX0386350.1"/>
    </source>
</evidence>
<dbReference type="EC" id="2.7.1.2" evidence="4"/>
<dbReference type="Pfam" id="PF02685">
    <property type="entry name" value="Glucokinase"/>
    <property type="match status" value="1"/>
</dbReference>
<organism evidence="4 5">
    <name type="scientific">Spiribacter onubensis</name>
    <dbReference type="NCBI Taxonomy" id="3122420"/>
    <lineage>
        <taxon>Bacteria</taxon>
        <taxon>Pseudomonadati</taxon>
        <taxon>Pseudomonadota</taxon>
        <taxon>Gammaproteobacteria</taxon>
        <taxon>Chromatiales</taxon>
        <taxon>Ectothiorhodospiraceae</taxon>
        <taxon>Spiribacter</taxon>
    </lineage>
</organism>
<keyword evidence="5" id="KW-1185">Reference proteome</keyword>
<gene>
    <name evidence="4" type="primary">glk</name>
    <name evidence="4" type="ORF">V6X64_04970</name>
</gene>
<dbReference type="GO" id="GO:0004340">
    <property type="term" value="F:glucokinase activity"/>
    <property type="evidence" value="ECO:0007669"/>
    <property type="project" value="UniProtKB-EC"/>
</dbReference>
<protein>
    <submittedName>
        <fullName evidence="4">Glucokinase</fullName>
        <ecNumber evidence="4">2.7.1.2</ecNumber>
    </submittedName>
</protein>
<keyword evidence="1 4" id="KW-0808">Transferase</keyword>
<accession>A0ABV3S8H3</accession>
<dbReference type="InterPro" id="IPR003836">
    <property type="entry name" value="Glucokinase"/>
</dbReference>
<dbReference type="InterPro" id="IPR050201">
    <property type="entry name" value="Bacterial_glucokinase"/>
</dbReference>
<evidence type="ECO:0000313" key="5">
    <source>
        <dbReference type="Proteomes" id="UP001556653"/>
    </source>
</evidence>
<dbReference type="Gene3D" id="3.30.420.40">
    <property type="match status" value="1"/>
</dbReference>
<dbReference type="CDD" id="cd24008">
    <property type="entry name" value="ASKHA_NBD_GLK"/>
    <property type="match status" value="1"/>
</dbReference>
<dbReference type="NCBIfam" id="TIGR00749">
    <property type="entry name" value="glk"/>
    <property type="match status" value="1"/>
</dbReference>
<dbReference type="EMBL" id="JBAKFJ010000001">
    <property type="protein sequence ID" value="MEX0386350.1"/>
    <property type="molecule type" value="Genomic_DNA"/>
</dbReference>
<dbReference type="PANTHER" id="PTHR47690:SF1">
    <property type="entry name" value="GLUCOKINASE"/>
    <property type="match status" value="1"/>
</dbReference>
<dbReference type="PANTHER" id="PTHR47690">
    <property type="entry name" value="GLUCOKINASE"/>
    <property type="match status" value="1"/>
</dbReference>
<dbReference type="RefSeq" id="WP_367966824.1">
    <property type="nucleotide sequence ID" value="NZ_JBAKFJ010000001.1"/>
</dbReference>
<sequence>MSTTRPDAPPVLVADIGGTNARAGLVTEPGHAPGTVFTRPTADFPGLAEFLQAAMAALSGEPRPMRVICAVASPLHEDTVRLTNAGWTFSISDTQRRLGLEALTLMNDWVAQGWAVTRLVEPQRLQRKGGKPAADAPRLAIGPGTGLGSALVTPCADHWQVFATEGGHISVGITSQREADLALRLHNRFGHCSAERVASGVGMEAVHDALREIDGHPPRSCSAETIAREAVAGDPLCREVLAQFTAALGSAAGDLALATGARGGIYVGGGIIPALGDAFDWNRFHARFTAKGRFQDYLAAIPVYAINHPAPALLGLSVYLEAQA</sequence>
<keyword evidence="2" id="KW-0418">Kinase</keyword>
<reference evidence="4 5" key="1">
    <citation type="submission" date="2024-02" db="EMBL/GenBank/DDBJ databases">
        <title>New especies of Spiribacter isolated from saline water.</title>
        <authorList>
            <person name="Leon M.J."/>
            <person name="De La Haba R."/>
            <person name="Sanchez-Porro C."/>
            <person name="Ventosa A."/>
        </authorList>
    </citation>
    <scope>NUCLEOTIDE SEQUENCE [LARGE SCALE GENOMIC DNA]</scope>
    <source>
        <strain evidence="5">ag22IC4-227</strain>
    </source>
</reference>
<evidence type="ECO:0000256" key="3">
    <source>
        <dbReference type="RuleBase" id="RU004046"/>
    </source>
</evidence>
<dbReference type="Gene3D" id="3.40.367.20">
    <property type="match status" value="1"/>
</dbReference>
<evidence type="ECO:0000256" key="2">
    <source>
        <dbReference type="ARBA" id="ARBA00022777"/>
    </source>
</evidence>
<comment type="similarity">
    <text evidence="3">Belongs to the bacterial glucokinase family.</text>
</comment>
<dbReference type="InterPro" id="IPR043129">
    <property type="entry name" value="ATPase_NBD"/>
</dbReference>